<reference evidence="3" key="1">
    <citation type="submission" date="2023-08" db="EMBL/GenBank/DDBJ databases">
        <title>A de novo genome assembly of Solanum verrucosum Schlechtendal, a Mexican diploid species geographically isolated from the other diploid A-genome species in potato relatives.</title>
        <authorList>
            <person name="Hosaka K."/>
        </authorList>
    </citation>
    <scope>NUCLEOTIDE SEQUENCE</scope>
    <source>
        <tissue evidence="3">Young leaves</tissue>
    </source>
</reference>
<dbReference type="Proteomes" id="UP001234989">
    <property type="component" value="Chromosome 1"/>
</dbReference>
<dbReference type="Gene3D" id="1.10.600.10">
    <property type="entry name" value="Farnesyl Diphosphate Synthase"/>
    <property type="match status" value="1"/>
</dbReference>
<dbReference type="PANTHER" id="PTHR31225:SF201">
    <property type="entry name" value="(-)-CAMPHENE_TRICYCLENE SYNTHASE, CHLOROPLASTIC"/>
    <property type="match status" value="1"/>
</dbReference>
<keyword evidence="4" id="KW-1185">Reference proteome</keyword>
<dbReference type="GO" id="GO:0010333">
    <property type="term" value="F:terpene synthase activity"/>
    <property type="evidence" value="ECO:0007669"/>
    <property type="project" value="InterPro"/>
</dbReference>
<dbReference type="SUPFAM" id="SSF48576">
    <property type="entry name" value="Terpenoid synthases"/>
    <property type="match status" value="1"/>
</dbReference>
<dbReference type="InterPro" id="IPR005630">
    <property type="entry name" value="Terpene_synthase_metal-bd"/>
</dbReference>
<name>A0AAF0PXH4_SOLVR</name>
<evidence type="ECO:0000313" key="3">
    <source>
        <dbReference type="EMBL" id="WMV12647.1"/>
    </source>
</evidence>
<gene>
    <name evidence="3" type="ORF">MTR67_006032</name>
</gene>
<evidence type="ECO:0000259" key="2">
    <source>
        <dbReference type="Pfam" id="PF03936"/>
    </source>
</evidence>
<evidence type="ECO:0000313" key="4">
    <source>
        <dbReference type="Proteomes" id="UP001234989"/>
    </source>
</evidence>
<organism evidence="3 4">
    <name type="scientific">Solanum verrucosum</name>
    <dbReference type="NCBI Taxonomy" id="315347"/>
    <lineage>
        <taxon>Eukaryota</taxon>
        <taxon>Viridiplantae</taxon>
        <taxon>Streptophyta</taxon>
        <taxon>Embryophyta</taxon>
        <taxon>Tracheophyta</taxon>
        <taxon>Spermatophyta</taxon>
        <taxon>Magnoliopsida</taxon>
        <taxon>eudicotyledons</taxon>
        <taxon>Gunneridae</taxon>
        <taxon>Pentapetalae</taxon>
        <taxon>asterids</taxon>
        <taxon>lamiids</taxon>
        <taxon>Solanales</taxon>
        <taxon>Solanaceae</taxon>
        <taxon>Solanoideae</taxon>
        <taxon>Solaneae</taxon>
        <taxon>Solanum</taxon>
    </lineage>
</organism>
<proteinExistence type="predicted"/>
<feature type="domain" description="Terpene synthase metal-binding" evidence="2">
    <location>
        <begin position="1"/>
        <end position="96"/>
    </location>
</feature>
<dbReference type="GO" id="GO:0000287">
    <property type="term" value="F:magnesium ion binding"/>
    <property type="evidence" value="ECO:0007669"/>
    <property type="project" value="InterPro"/>
</dbReference>
<sequence>MENGWISIGGPVVLVHTLFLVTNPITKEALDSLTNYPDIIRWSSTVIRLADDLGTSSDEMERGDVPKSIQCYMNKKDVSEEDARKHINLLIKETWKLMNTVQNNNSLFSETFIGCAVNGARTSQTIYQHGDGYGIQNSHTKNRISINLKSETGAEKKPFVGKQWQTGAEKKPFVGKQWHLFLSRSEPTPWMWSALENH</sequence>
<dbReference type="GO" id="GO:0016114">
    <property type="term" value="P:terpenoid biosynthetic process"/>
    <property type="evidence" value="ECO:0007669"/>
    <property type="project" value="InterPro"/>
</dbReference>
<dbReference type="AlphaFoldDB" id="A0AAF0PXH4"/>
<dbReference type="InterPro" id="IPR050148">
    <property type="entry name" value="Terpene_synthase-like"/>
</dbReference>
<dbReference type="InterPro" id="IPR008949">
    <property type="entry name" value="Isoprenoid_synthase_dom_sf"/>
</dbReference>
<evidence type="ECO:0000256" key="1">
    <source>
        <dbReference type="ARBA" id="ARBA00022723"/>
    </source>
</evidence>
<dbReference type="PANTHER" id="PTHR31225">
    <property type="entry name" value="OS04G0344100 PROTEIN-RELATED"/>
    <property type="match status" value="1"/>
</dbReference>
<accession>A0AAF0PXH4</accession>
<dbReference type="EMBL" id="CP133612">
    <property type="protein sequence ID" value="WMV12647.1"/>
    <property type="molecule type" value="Genomic_DNA"/>
</dbReference>
<protein>
    <recommendedName>
        <fullName evidence="2">Terpene synthase metal-binding domain-containing protein</fullName>
    </recommendedName>
</protein>
<keyword evidence="1" id="KW-0479">Metal-binding</keyword>
<dbReference type="Pfam" id="PF03936">
    <property type="entry name" value="Terpene_synth_C"/>
    <property type="match status" value="1"/>
</dbReference>